<evidence type="ECO:0000256" key="7">
    <source>
        <dbReference type="ARBA" id="ARBA00022723"/>
    </source>
</evidence>
<accession>A0A848BFN8</accession>
<evidence type="ECO:0000256" key="6">
    <source>
        <dbReference type="ARBA" id="ARBA00022679"/>
    </source>
</evidence>
<keyword evidence="6" id="KW-0808">Transferase</keyword>
<reference evidence="11 12" key="1">
    <citation type="submission" date="2020-04" db="EMBL/GenBank/DDBJ databases">
        <authorList>
            <person name="Hitch T.C.A."/>
            <person name="Wylensek D."/>
            <person name="Clavel T."/>
        </authorList>
    </citation>
    <scope>NUCLEOTIDE SEQUENCE [LARGE SCALE GENOMIC DNA]</scope>
    <source>
        <strain evidence="11 12">PG-130-P53-12</strain>
    </source>
</reference>
<protein>
    <recommendedName>
        <fullName evidence="3 10">Quinolinate synthase</fullName>
        <ecNumber evidence="3 10">2.5.1.72</ecNumber>
    </recommendedName>
</protein>
<dbReference type="Proteomes" id="UP000543804">
    <property type="component" value="Unassembled WGS sequence"/>
</dbReference>
<dbReference type="GO" id="GO:0034628">
    <property type="term" value="P:'de novo' NAD+ biosynthetic process from L-aspartate"/>
    <property type="evidence" value="ECO:0007669"/>
    <property type="project" value="TreeGrafter"/>
</dbReference>
<evidence type="ECO:0000256" key="4">
    <source>
        <dbReference type="ARBA" id="ARBA00022485"/>
    </source>
</evidence>
<dbReference type="GO" id="GO:0046872">
    <property type="term" value="F:metal ion binding"/>
    <property type="evidence" value="ECO:0007669"/>
    <property type="project" value="UniProtKB-KW"/>
</dbReference>
<proteinExistence type="predicted"/>
<dbReference type="RefSeq" id="WP_170078023.1">
    <property type="nucleotide sequence ID" value="NZ_JABAFA010000062.1"/>
</dbReference>
<evidence type="ECO:0000313" key="11">
    <source>
        <dbReference type="EMBL" id="NMD99821.1"/>
    </source>
</evidence>
<dbReference type="InterPro" id="IPR036094">
    <property type="entry name" value="NadA_sf"/>
</dbReference>
<evidence type="ECO:0000256" key="1">
    <source>
        <dbReference type="ARBA" id="ARBA00001966"/>
    </source>
</evidence>
<evidence type="ECO:0000256" key="3">
    <source>
        <dbReference type="ARBA" id="ARBA00012669"/>
    </source>
</evidence>
<keyword evidence="4" id="KW-0004">4Fe-4S</keyword>
<dbReference type="AlphaFoldDB" id="A0A848BFN8"/>
<keyword evidence="8" id="KW-0408">Iron</keyword>
<comment type="caution">
    <text evidence="11">The sequence shown here is derived from an EMBL/GenBank/DDBJ whole genome shotgun (WGS) entry which is preliminary data.</text>
</comment>
<dbReference type="NCBIfam" id="TIGR00550">
    <property type="entry name" value="nadA"/>
    <property type="match status" value="1"/>
</dbReference>
<evidence type="ECO:0000256" key="8">
    <source>
        <dbReference type="ARBA" id="ARBA00023004"/>
    </source>
</evidence>
<comment type="pathway">
    <text evidence="2">Cofactor biosynthesis; NAD(+) biosynthesis; quinolinate from iminoaspartate: step 1/1.</text>
</comment>
<dbReference type="GO" id="GO:0051539">
    <property type="term" value="F:4 iron, 4 sulfur cluster binding"/>
    <property type="evidence" value="ECO:0007669"/>
    <property type="project" value="UniProtKB-KW"/>
</dbReference>
<organism evidence="11 12">
    <name type="scientific">Selenomonas bovis</name>
    <dbReference type="NCBI Taxonomy" id="416586"/>
    <lineage>
        <taxon>Bacteria</taxon>
        <taxon>Bacillati</taxon>
        <taxon>Bacillota</taxon>
        <taxon>Negativicutes</taxon>
        <taxon>Selenomonadales</taxon>
        <taxon>Selenomonadaceae</taxon>
        <taxon>Selenomonas</taxon>
    </lineage>
</organism>
<evidence type="ECO:0000256" key="2">
    <source>
        <dbReference type="ARBA" id="ARBA00005065"/>
    </source>
</evidence>
<comment type="cofactor">
    <cofactor evidence="1">
        <name>[4Fe-4S] cluster</name>
        <dbReference type="ChEBI" id="CHEBI:49883"/>
    </cofactor>
</comment>
<dbReference type="PANTHER" id="PTHR30573:SF0">
    <property type="entry name" value="QUINOLINATE SYNTHASE, CHLOROPLASTIC"/>
    <property type="match status" value="1"/>
</dbReference>
<dbReference type="UniPathway" id="UPA00253">
    <property type="reaction ID" value="UER00327"/>
</dbReference>
<name>A0A848BFN8_9FIRM</name>
<keyword evidence="7" id="KW-0479">Metal-binding</keyword>
<gene>
    <name evidence="11" type="primary">nadA</name>
    <name evidence="11" type="ORF">HF878_10215</name>
</gene>
<keyword evidence="9" id="KW-0411">Iron-sulfur</keyword>
<evidence type="ECO:0000313" key="12">
    <source>
        <dbReference type="Proteomes" id="UP000543804"/>
    </source>
</evidence>
<dbReference type="SUPFAM" id="SSF142754">
    <property type="entry name" value="NadA-like"/>
    <property type="match status" value="1"/>
</dbReference>
<evidence type="ECO:0000256" key="5">
    <source>
        <dbReference type="ARBA" id="ARBA00022642"/>
    </source>
</evidence>
<dbReference type="EC" id="2.5.1.72" evidence="3 10"/>
<sequence length="305" mass="33460">MEDIIEEIERLKRERKAVILAHLYQPEEIQEIADFTGDSFGLSRQAARTDAEVIVFCGVRFMAETANILSPEKVTLLPAADATCRMFTDTLTDEVRRARAAHPDAVFVAYVNTPAAVKAMADICCTSSNAAAVVASIPEDREIVFLPDGNLGSFAEAQTGRQMICWHGGCPTHMGLTEADIEAARAAYPGAPVLMHPECRPPVRALADYVGSTTGIVKYAMESEAEDFIIATEEGVLYELAERCPGKKFHLASRHLLCVNMKKTTLEKVRDALKTLEPRVVVPEEIREKAVTALTRMLEIAPAKK</sequence>
<keyword evidence="12" id="KW-1185">Reference proteome</keyword>
<keyword evidence="5" id="KW-0662">Pyridine nucleotide biosynthesis</keyword>
<dbReference type="NCBIfam" id="NF006878">
    <property type="entry name" value="PRK09375.1-2"/>
    <property type="match status" value="1"/>
</dbReference>
<dbReference type="InterPro" id="IPR003473">
    <property type="entry name" value="NadA"/>
</dbReference>
<evidence type="ECO:0000256" key="9">
    <source>
        <dbReference type="ARBA" id="ARBA00023014"/>
    </source>
</evidence>
<dbReference type="Gene3D" id="3.40.50.10800">
    <property type="entry name" value="NadA-like"/>
    <property type="match status" value="3"/>
</dbReference>
<dbReference type="GO" id="GO:0008987">
    <property type="term" value="F:quinolinate synthetase A activity"/>
    <property type="evidence" value="ECO:0007669"/>
    <property type="project" value="UniProtKB-UniRule"/>
</dbReference>
<dbReference type="PANTHER" id="PTHR30573">
    <property type="entry name" value="QUINOLINATE SYNTHETASE A"/>
    <property type="match status" value="1"/>
</dbReference>
<dbReference type="EMBL" id="JABAFA010000062">
    <property type="protein sequence ID" value="NMD99821.1"/>
    <property type="molecule type" value="Genomic_DNA"/>
</dbReference>
<evidence type="ECO:0000256" key="10">
    <source>
        <dbReference type="NCBIfam" id="TIGR00550"/>
    </source>
</evidence>
<dbReference type="Pfam" id="PF02445">
    <property type="entry name" value="NadA"/>
    <property type="match status" value="1"/>
</dbReference>